<sequence length="425" mass="49898">MEVKELERDKNRVVLEYVFGAEEIAQAEDKAVRYLNQRVEIPGFRKGRIPKNVLKMKLGEEFQEYTLDFLMDLIPDTLKDRKLILSPIVTERELKDVTARVVVEVHEEPEVRIGDISKIEVEKVDEEKVLEKYVERRIEDLRESHALLEPKEGPAEAGDLVRVNMEVYNEEGKKLTSREYEYVISEDEDRPFVKDLVGKKKGDVVEIEREYEGKKYTYKLEVEEVYKRTLPEIGDELAKSVNNEFETLEQLKESLKKEGKEIYDVEMKESMREQLLEKLPEIVEIEISDRTLEILVNEAINRLKREGRYEQIVSSYESEEKFREELKERILDDIKRDRVIEVLAQEKGISVNDEELEKEAEELAPFWGISPDRAKSLVKARQDLREELRWAILKRKVLDLLLQEVKVKVVEPKGEGDDSEGKEDN</sequence>
<comment type="subcellular location">
    <subcellularLocation>
        <location evidence="10">Cytoplasm</location>
    </subcellularLocation>
    <text evidence="10">About half TF is bound to the ribosome near the polypeptide exit tunnel while the other half is free in the cytoplasm.</text>
</comment>
<dbReference type="NCBIfam" id="TIGR00115">
    <property type="entry name" value="tig"/>
    <property type="match status" value="1"/>
</dbReference>
<evidence type="ECO:0000313" key="13">
    <source>
        <dbReference type="EMBL" id="KUK23883.1"/>
    </source>
</evidence>
<dbReference type="PIRSF" id="PIRSF003095">
    <property type="entry name" value="Trigger_factor"/>
    <property type="match status" value="1"/>
</dbReference>
<dbReference type="Proteomes" id="UP000058636">
    <property type="component" value="Unassembled WGS sequence"/>
</dbReference>
<comment type="function">
    <text evidence="10">Involved in protein export. Acts as a chaperone by maintaining the newly synthesized protein in an open conformation. Functions as a peptidyl-prolyl cis-trans isomerase.</text>
</comment>
<evidence type="ECO:0000256" key="9">
    <source>
        <dbReference type="ARBA" id="ARBA00029986"/>
    </source>
</evidence>
<comment type="caution">
    <text evidence="13">The sequence shown here is derived from an EMBL/GenBank/DDBJ whole genome shotgun (WGS) entry which is preliminary data.</text>
</comment>
<dbReference type="SMR" id="A0A101ES43"/>
<dbReference type="Pfam" id="PF05698">
    <property type="entry name" value="Trigger_C"/>
    <property type="match status" value="1"/>
</dbReference>
<accession>A0A101ES43</accession>
<evidence type="ECO:0000313" key="14">
    <source>
        <dbReference type="Proteomes" id="UP000058636"/>
    </source>
</evidence>
<dbReference type="InterPro" id="IPR008881">
    <property type="entry name" value="Trigger_fac_ribosome-bd_bac"/>
</dbReference>
<comment type="domain">
    <text evidence="10">Consists of 3 domains; the N-terminus binds the ribosome, the middle domain has PPIase activity, while the C-terminus has intrinsic chaperone activity on its own.</text>
</comment>
<keyword evidence="8 10" id="KW-0413">Isomerase</keyword>
<name>A0A101ES43_9THEM</name>
<comment type="similarity">
    <text evidence="2 10">Belongs to the FKBP-type PPIase family. Tig subfamily.</text>
</comment>
<comment type="catalytic activity">
    <reaction evidence="1 10">
        <text>[protein]-peptidylproline (omega=180) = [protein]-peptidylproline (omega=0)</text>
        <dbReference type="Rhea" id="RHEA:16237"/>
        <dbReference type="Rhea" id="RHEA-COMP:10747"/>
        <dbReference type="Rhea" id="RHEA-COMP:10748"/>
        <dbReference type="ChEBI" id="CHEBI:83833"/>
        <dbReference type="ChEBI" id="CHEBI:83834"/>
        <dbReference type="EC" id="5.2.1.8"/>
    </reaction>
</comment>
<evidence type="ECO:0000256" key="2">
    <source>
        <dbReference type="ARBA" id="ARBA00005464"/>
    </source>
</evidence>
<dbReference type="InterPro" id="IPR005215">
    <property type="entry name" value="Trig_fac"/>
</dbReference>
<dbReference type="EC" id="5.2.1.8" evidence="3 10"/>
<evidence type="ECO:0000256" key="8">
    <source>
        <dbReference type="ARBA" id="ARBA00023235"/>
    </source>
</evidence>
<evidence type="ECO:0000259" key="11">
    <source>
        <dbReference type="Pfam" id="PF05697"/>
    </source>
</evidence>
<protein>
    <recommendedName>
        <fullName evidence="4 10">Trigger factor</fullName>
        <shortName evidence="10">TF</shortName>
        <ecNumber evidence="3 10">5.2.1.8</ecNumber>
    </recommendedName>
    <alternativeName>
        <fullName evidence="9 10">PPIase</fullName>
    </alternativeName>
</protein>
<dbReference type="GO" id="GO:0003755">
    <property type="term" value="F:peptidyl-prolyl cis-trans isomerase activity"/>
    <property type="evidence" value="ECO:0007669"/>
    <property type="project" value="UniProtKB-UniRule"/>
</dbReference>
<dbReference type="SUPFAM" id="SSF109998">
    <property type="entry name" value="Triger factor/SurA peptide-binding domain-like"/>
    <property type="match status" value="1"/>
</dbReference>
<dbReference type="SUPFAM" id="SSF102735">
    <property type="entry name" value="Trigger factor ribosome-binding domain"/>
    <property type="match status" value="1"/>
</dbReference>
<dbReference type="HAMAP" id="MF_00303">
    <property type="entry name" value="Trigger_factor_Tig"/>
    <property type="match status" value="1"/>
</dbReference>
<dbReference type="InterPro" id="IPR008880">
    <property type="entry name" value="Trigger_fac_C"/>
</dbReference>
<dbReference type="GO" id="GO:0006457">
    <property type="term" value="P:protein folding"/>
    <property type="evidence" value="ECO:0007669"/>
    <property type="project" value="UniProtKB-UniRule"/>
</dbReference>
<dbReference type="AlphaFoldDB" id="A0A101ES43"/>
<dbReference type="GO" id="GO:0005737">
    <property type="term" value="C:cytoplasm"/>
    <property type="evidence" value="ECO:0007669"/>
    <property type="project" value="UniProtKB-SubCell"/>
</dbReference>
<keyword evidence="10" id="KW-0131">Cell cycle</keyword>
<reference evidence="13 14" key="1">
    <citation type="journal article" date="2015" name="MBio">
        <title>Genome-Resolved Metagenomic Analysis Reveals Roles for Candidate Phyla and Other Microbial Community Members in Biogeochemical Transformations in Oil Reservoirs.</title>
        <authorList>
            <person name="Hu P."/>
            <person name="Tom L."/>
            <person name="Singh A."/>
            <person name="Thomas B.C."/>
            <person name="Baker B.J."/>
            <person name="Piceno Y.M."/>
            <person name="Andersen G.L."/>
            <person name="Banfield J.F."/>
        </authorList>
    </citation>
    <scope>NUCLEOTIDE SEQUENCE [LARGE SCALE GENOMIC DNA]</scope>
    <source>
        <strain evidence="13">46_26</strain>
    </source>
</reference>
<evidence type="ECO:0000256" key="4">
    <source>
        <dbReference type="ARBA" id="ARBA00016902"/>
    </source>
</evidence>
<dbReference type="GO" id="GO:0003677">
    <property type="term" value="F:DNA binding"/>
    <property type="evidence" value="ECO:0007669"/>
    <property type="project" value="InterPro"/>
</dbReference>
<dbReference type="Gene3D" id="3.30.70.1050">
    <property type="entry name" value="Trigger factor ribosome-binding domain"/>
    <property type="match status" value="1"/>
</dbReference>
<gene>
    <name evidence="10" type="primary">tig</name>
    <name evidence="13" type="ORF">XD57_0040</name>
</gene>
<dbReference type="GO" id="GO:0051301">
    <property type="term" value="P:cell division"/>
    <property type="evidence" value="ECO:0007669"/>
    <property type="project" value="UniProtKB-KW"/>
</dbReference>
<evidence type="ECO:0000256" key="3">
    <source>
        <dbReference type="ARBA" id="ARBA00013194"/>
    </source>
</evidence>
<feature type="domain" description="Trigger factor ribosome-binding bacterial" evidence="11">
    <location>
        <begin position="1"/>
        <end position="141"/>
    </location>
</feature>
<dbReference type="InterPro" id="IPR036611">
    <property type="entry name" value="Trigger_fac_ribosome-bd_sf"/>
</dbReference>
<dbReference type="InterPro" id="IPR037041">
    <property type="entry name" value="Trigger_fac_C_sf"/>
</dbReference>
<dbReference type="Pfam" id="PF05697">
    <property type="entry name" value="Trigger_N"/>
    <property type="match status" value="1"/>
</dbReference>
<keyword evidence="5 10" id="KW-0963">Cytoplasm</keyword>
<dbReference type="GO" id="GO:0015031">
    <property type="term" value="P:protein transport"/>
    <property type="evidence" value="ECO:0007669"/>
    <property type="project" value="UniProtKB-UniRule"/>
</dbReference>
<feature type="domain" description="Trigger factor C-terminal" evidence="12">
    <location>
        <begin position="247"/>
        <end position="402"/>
    </location>
</feature>
<dbReference type="Gene3D" id="1.10.3120.10">
    <property type="entry name" value="Trigger factor, C-terminal domain"/>
    <property type="match status" value="1"/>
</dbReference>
<dbReference type="SUPFAM" id="SSF54534">
    <property type="entry name" value="FKBP-like"/>
    <property type="match status" value="1"/>
</dbReference>
<evidence type="ECO:0000256" key="5">
    <source>
        <dbReference type="ARBA" id="ARBA00022490"/>
    </source>
</evidence>
<evidence type="ECO:0000256" key="7">
    <source>
        <dbReference type="ARBA" id="ARBA00023186"/>
    </source>
</evidence>
<keyword evidence="10" id="KW-0132">Cell division</keyword>
<evidence type="ECO:0000259" key="12">
    <source>
        <dbReference type="Pfam" id="PF05698"/>
    </source>
</evidence>
<proteinExistence type="inferred from homology"/>
<dbReference type="PATRIC" id="fig|93930.3.peg.1280"/>
<dbReference type="RefSeq" id="WP_004081061.1">
    <property type="nucleotide sequence ID" value="NZ_DAITJQ010000003.1"/>
</dbReference>
<dbReference type="InterPro" id="IPR027304">
    <property type="entry name" value="Trigger_fact/SurA_dom_sf"/>
</dbReference>
<dbReference type="EMBL" id="LGFG01000001">
    <property type="protein sequence ID" value="KUK23883.1"/>
    <property type="molecule type" value="Genomic_DNA"/>
</dbReference>
<organism evidence="13 14">
    <name type="scientific">Thermotoga petrophila</name>
    <dbReference type="NCBI Taxonomy" id="93929"/>
    <lineage>
        <taxon>Bacteria</taxon>
        <taxon>Thermotogati</taxon>
        <taxon>Thermotogota</taxon>
        <taxon>Thermotogae</taxon>
        <taxon>Thermotogales</taxon>
        <taxon>Thermotogaceae</taxon>
        <taxon>Thermotoga</taxon>
    </lineage>
</organism>
<evidence type="ECO:0000256" key="1">
    <source>
        <dbReference type="ARBA" id="ARBA00000971"/>
    </source>
</evidence>
<dbReference type="InterPro" id="IPR036953">
    <property type="entry name" value="GreA/GreB_C_sf"/>
</dbReference>
<keyword evidence="6 10" id="KW-0697">Rotamase</keyword>
<dbReference type="Gene3D" id="3.10.50.30">
    <property type="entry name" value="Transcription elongation factor, GreA/GreB, C-terminal domain"/>
    <property type="match status" value="1"/>
</dbReference>
<evidence type="ECO:0000256" key="10">
    <source>
        <dbReference type="HAMAP-Rule" id="MF_00303"/>
    </source>
</evidence>
<keyword evidence="7 10" id="KW-0143">Chaperone</keyword>
<dbReference type="GO" id="GO:0032784">
    <property type="term" value="P:regulation of DNA-templated transcription elongation"/>
    <property type="evidence" value="ECO:0007669"/>
    <property type="project" value="InterPro"/>
</dbReference>
<evidence type="ECO:0000256" key="6">
    <source>
        <dbReference type="ARBA" id="ARBA00023110"/>
    </source>
</evidence>